<dbReference type="Proteomes" id="UP000033907">
    <property type="component" value="Unassembled WGS sequence"/>
</dbReference>
<dbReference type="Gene3D" id="1.20.5.300">
    <property type="match status" value="1"/>
</dbReference>
<dbReference type="EMBL" id="LCGH01000009">
    <property type="protein sequence ID" value="KKT11025.1"/>
    <property type="molecule type" value="Genomic_DNA"/>
</dbReference>
<organism evidence="2 3">
    <name type="scientific">Candidatus Nomurabacteria bacterium GW2011_GWF2_43_24</name>
    <dbReference type="NCBI Taxonomy" id="1618778"/>
    <lineage>
        <taxon>Bacteria</taxon>
        <taxon>Candidatus Nomuraibacteriota</taxon>
    </lineage>
</organism>
<reference evidence="2 3" key="1">
    <citation type="journal article" date="2015" name="Nature">
        <title>rRNA introns, odd ribosomes, and small enigmatic genomes across a large radiation of phyla.</title>
        <authorList>
            <person name="Brown C.T."/>
            <person name="Hug L.A."/>
            <person name="Thomas B.C."/>
            <person name="Sharon I."/>
            <person name="Castelle C.J."/>
            <person name="Singh A."/>
            <person name="Wilkins M.J."/>
            <person name="Williams K.H."/>
            <person name="Banfield J.F."/>
        </authorList>
    </citation>
    <scope>NUCLEOTIDE SEQUENCE [LARGE SCALE GENOMIC DNA]</scope>
</reference>
<evidence type="ECO:0000313" key="3">
    <source>
        <dbReference type="Proteomes" id="UP000033907"/>
    </source>
</evidence>
<comment type="caution">
    <text evidence="2">The sequence shown here is derived from an EMBL/GenBank/DDBJ whole genome shotgun (WGS) entry which is preliminary data.</text>
</comment>
<sequence length="93" mass="11173">MKKGVRKTNEKYVTEKTFEKSMVSIAKSFVRINEALERHERVLEMILKELKNLRDDHREIRSALSNLEIGLLKYDRKLEDLTLRVEKLEMRIK</sequence>
<evidence type="ECO:0000256" key="1">
    <source>
        <dbReference type="SAM" id="Coils"/>
    </source>
</evidence>
<proteinExistence type="predicted"/>
<name>A0A0G1EM09_9BACT</name>
<protein>
    <submittedName>
        <fullName evidence="2">Uncharacterized protein</fullName>
    </submittedName>
</protein>
<keyword evidence="1" id="KW-0175">Coiled coil</keyword>
<gene>
    <name evidence="2" type="ORF">UV91_C0009G0032</name>
</gene>
<feature type="coiled-coil region" evidence="1">
    <location>
        <begin position="33"/>
        <end position="91"/>
    </location>
</feature>
<evidence type="ECO:0000313" key="2">
    <source>
        <dbReference type="EMBL" id="KKT11025.1"/>
    </source>
</evidence>
<dbReference type="AlphaFoldDB" id="A0A0G1EM09"/>
<accession>A0A0G1EM09</accession>